<dbReference type="PANTHER" id="PTHR30346">
    <property type="entry name" value="TRANSCRIPTIONAL DUAL REGULATOR HCAR-RELATED"/>
    <property type="match status" value="1"/>
</dbReference>
<dbReference type="CDD" id="cd08414">
    <property type="entry name" value="PBP2_LTTR_aromatics_like"/>
    <property type="match status" value="1"/>
</dbReference>
<dbReference type="PROSITE" id="PS50931">
    <property type="entry name" value="HTH_LYSR"/>
    <property type="match status" value="1"/>
</dbReference>
<dbReference type="OrthoDB" id="9157176at2"/>
<evidence type="ECO:0000256" key="2">
    <source>
        <dbReference type="ARBA" id="ARBA00023015"/>
    </source>
</evidence>
<proteinExistence type="inferred from homology"/>
<dbReference type="PRINTS" id="PR00039">
    <property type="entry name" value="HTHLYSR"/>
</dbReference>
<dbReference type="GO" id="GO:0003677">
    <property type="term" value="F:DNA binding"/>
    <property type="evidence" value="ECO:0007669"/>
    <property type="project" value="UniProtKB-KW"/>
</dbReference>
<dbReference type="EMBL" id="CP043046">
    <property type="protein sequence ID" value="QEI05569.1"/>
    <property type="molecule type" value="Genomic_DNA"/>
</dbReference>
<dbReference type="KEGG" id="pacr:FXN63_06725"/>
<sequence length="310" mass="34759">MIELRHIQYFRTLAETLHFGRAAQQLHISQPPLSRQIALLEQKLGVALFKRTRRSVQLTNAGERFYADTEKIFSMLEQAQRNALAAAQGQVGTLSVGFMMSAAYNVLPTLTTQYLSRYPDVDVKLTEIVPDIQADMVRTSAIDIGVMYRPEDCRGLETATIFREPLVAVLARNHPLAKRRSLSITDLATEAFLTIPRHVAPVYYDLTINFCLSRGFKPRIRLETNLQQTIVNLAGEGLGVALVPNSMRNMRLSTAVFIPLQDAPMLEVAVIWNRDNLNPCVNTFAQTARDYLELQGEMAVVSVPSEVEPE</sequence>
<dbReference type="AlphaFoldDB" id="A0A5C0ATA2"/>
<keyword evidence="2" id="KW-0805">Transcription regulation</keyword>
<dbReference type="Pfam" id="PF03466">
    <property type="entry name" value="LysR_substrate"/>
    <property type="match status" value="1"/>
</dbReference>
<evidence type="ECO:0000256" key="4">
    <source>
        <dbReference type="ARBA" id="ARBA00023163"/>
    </source>
</evidence>
<keyword evidence="3" id="KW-0238">DNA-binding</keyword>
<evidence type="ECO:0000313" key="6">
    <source>
        <dbReference type="EMBL" id="QEI05569.1"/>
    </source>
</evidence>
<dbReference type="Gene3D" id="1.10.10.10">
    <property type="entry name" value="Winged helix-like DNA-binding domain superfamily/Winged helix DNA-binding domain"/>
    <property type="match status" value="1"/>
</dbReference>
<dbReference type="SUPFAM" id="SSF46785">
    <property type="entry name" value="Winged helix' DNA-binding domain"/>
    <property type="match status" value="1"/>
</dbReference>
<evidence type="ECO:0000256" key="1">
    <source>
        <dbReference type="ARBA" id="ARBA00009437"/>
    </source>
</evidence>
<evidence type="ECO:0000259" key="5">
    <source>
        <dbReference type="PROSITE" id="PS50931"/>
    </source>
</evidence>
<dbReference type="FunFam" id="1.10.10.10:FF:000001">
    <property type="entry name" value="LysR family transcriptional regulator"/>
    <property type="match status" value="1"/>
</dbReference>
<dbReference type="Proteomes" id="UP000325161">
    <property type="component" value="Chromosome"/>
</dbReference>
<dbReference type="Pfam" id="PF00126">
    <property type="entry name" value="HTH_1"/>
    <property type="match status" value="1"/>
</dbReference>
<dbReference type="InterPro" id="IPR000847">
    <property type="entry name" value="LysR_HTH_N"/>
</dbReference>
<dbReference type="SUPFAM" id="SSF53850">
    <property type="entry name" value="Periplasmic binding protein-like II"/>
    <property type="match status" value="1"/>
</dbReference>
<protein>
    <submittedName>
        <fullName evidence="6">LysR family transcriptional regulator</fullName>
    </submittedName>
</protein>
<reference evidence="6 7" key="1">
    <citation type="submission" date="2019-08" db="EMBL/GenBank/DDBJ databases">
        <title>Amphibian skin-associated Pigmentiphaga: genome sequence and occurrence across geography and hosts.</title>
        <authorList>
            <person name="Bletz M.C."/>
            <person name="Bunk B."/>
            <person name="Sproeer C."/>
            <person name="Biwer P."/>
            <person name="Reiter S."/>
            <person name="Rabemananjara F.C.E."/>
            <person name="Schulz S."/>
            <person name="Overmann J."/>
            <person name="Vences M."/>
        </authorList>
    </citation>
    <scope>NUCLEOTIDE SEQUENCE [LARGE SCALE GENOMIC DNA]</scope>
    <source>
        <strain evidence="6 7">Mada1488</strain>
    </source>
</reference>
<evidence type="ECO:0000313" key="7">
    <source>
        <dbReference type="Proteomes" id="UP000325161"/>
    </source>
</evidence>
<keyword evidence="7" id="KW-1185">Reference proteome</keyword>
<keyword evidence="4" id="KW-0804">Transcription</keyword>
<dbReference type="InterPro" id="IPR036388">
    <property type="entry name" value="WH-like_DNA-bd_sf"/>
</dbReference>
<dbReference type="GO" id="GO:0003700">
    <property type="term" value="F:DNA-binding transcription factor activity"/>
    <property type="evidence" value="ECO:0007669"/>
    <property type="project" value="InterPro"/>
</dbReference>
<organism evidence="6 7">
    <name type="scientific">Pigmentiphaga aceris</name>
    <dbReference type="NCBI Taxonomy" id="1940612"/>
    <lineage>
        <taxon>Bacteria</taxon>
        <taxon>Pseudomonadati</taxon>
        <taxon>Pseudomonadota</taxon>
        <taxon>Betaproteobacteria</taxon>
        <taxon>Burkholderiales</taxon>
        <taxon>Alcaligenaceae</taxon>
        <taxon>Pigmentiphaga</taxon>
    </lineage>
</organism>
<comment type="similarity">
    <text evidence="1">Belongs to the LysR transcriptional regulatory family.</text>
</comment>
<evidence type="ECO:0000256" key="3">
    <source>
        <dbReference type="ARBA" id="ARBA00023125"/>
    </source>
</evidence>
<dbReference type="GO" id="GO:0032993">
    <property type="term" value="C:protein-DNA complex"/>
    <property type="evidence" value="ECO:0007669"/>
    <property type="project" value="TreeGrafter"/>
</dbReference>
<dbReference type="InterPro" id="IPR005119">
    <property type="entry name" value="LysR_subst-bd"/>
</dbReference>
<accession>A0A5C0ATA2</accession>
<gene>
    <name evidence="6" type="ORF">FXN63_06725</name>
</gene>
<feature type="domain" description="HTH lysR-type" evidence="5">
    <location>
        <begin position="2"/>
        <end position="59"/>
    </location>
</feature>
<dbReference type="InterPro" id="IPR036390">
    <property type="entry name" value="WH_DNA-bd_sf"/>
</dbReference>
<dbReference type="PANTHER" id="PTHR30346:SF0">
    <property type="entry name" value="HCA OPERON TRANSCRIPTIONAL ACTIVATOR HCAR"/>
    <property type="match status" value="1"/>
</dbReference>
<dbReference type="RefSeq" id="WP_148813912.1">
    <property type="nucleotide sequence ID" value="NZ_CP043046.1"/>
</dbReference>
<dbReference type="Gene3D" id="3.40.190.10">
    <property type="entry name" value="Periplasmic binding protein-like II"/>
    <property type="match status" value="2"/>
</dbReference>
<name>A0A5C0ATA2_9BURK</name>